<dbReference type="InterPro" id="IPR050218">
    <property type="entry name" value="LptD"/>
</dbReference>
<dbReference type="AlphaFoldDB" id="A0A7Y3W5H5"/>
<keyword evidence="1" id="KW-0998">Cell outer membrane</keyword>
<keyword evidence="1" id="KW-0472">Membrane</keyword>
<dbReference type="RefSeq" id="WP_173198364.1">
    <property type="nucleotide sequence ID" value="NZ_JABFCX010000002.1"/>
</dbReference>
<dbReference type="HAMAP" id="MF_01411">
    <property type="entry name" value="LPS_assembly_LptD"/>
    <property type="match status" value="1"/>
</dbReference>
<dbReference type="GO" id="GO:0015920">
    <property type="term" value="P:lipopolysaccharide transport"/>
    <property type="evidence" value="ECO:0007669"/>
    <property type="project" value="InterPro"/>
</dbReference>
<comment type="subcellular location">
    <subcellularLocation>
        <location evidence="1">Cell outer membrane</location>
    </subcellularLocation>
</comment>
<dbReference type="GO" id="GO:0043165">
    <property type="term" value="P:Gram-negative-bacterium-type cell outer membrane assembly"/>
    <property type="evidence" value="ECO:0007669"/>
    <property type="project" value="UniProtKB-UniRule"/>
</dbReference>
<comment type="subunit">
    <text evidence="1">Component of the lipopolysaccharide transport and assembly complex.</text>
</comment>
<dbReference type="PANTHER" id="PTHR30189">
    <property type="entry name" value="LPS-ASSEMBLY PROTEIN"/>
    <property type="match status" value="1"/>
</dbReference>
<evidence type="ECO:0000256" key="1">
    <source>
        <dbReference type="HAMAP-Rule" id="MF_01411"/>
    </source>
</evidence>
<feature type="chain" id="PRO_5031665805" description="LPS-assembly protein LptD" evidence="1">
    <location>
        <begin position="18"/>
        <end position="737"/>
    </location>
</feature>
<comment type="function">
    <text evidence="1">Involved in the assembly of lipopolysaccharide (LPS) at the surface of the outer membrane.</text>
</comment>
<protein>
    <recommendedName>
        <fullName evidence="1">LPS-assembly protein LptD</fullName>
    </recommendedName>
</protein>
<dbReference type="Gene3D" id="2.60.450.10">
    <property type="entry name" value="Lipopolysaccharide (LPS) transport protein A like domain"/>
    <property type="match status" value="1"/>
</dbReference>
<evidence type="ECO:0000313" key="3">
    <source>
        <dbReference type="EMBL" id="NNU16281.1"/>
    </source>
</evidence>
<dbReference type="EMBL" id="JABFCX010000002">
    <property type="protein sequence ID" value="NNU16281.1"/>
    <property type="molecule type" value="Genomic_DNA"/>
</dbReference>
<evidence type="ECO:0000313" key="4">
    <source>
        <dbReference type="Proteomes" id="UP000536835"/>
    </source>
</evidence>
<organism evidence="3 4">
    <name type="scientific">Parvularcula mediterranea</name>
    <dbReference type="NCBI Taxonomy" id="2732508"/>
    <lineage>
        <taxon>Bacteria</taxon>
        <taxon>Pseudomonadati</taxon>
        <taxon>Pseudomonadota</taxon>
        <taxon>Alphaproteobacteria</taxon>
        <taxon>Parvularculales</taxon>
        <taxon>Parvularculaceae</taxon>
        <taxon>Parvularcula</taxon>
    </lineage>
</organism>
<comment type="similarity">
    <text evidence="1">Belongs to the LptD family.</text>
</comment>
<proteinExistence type="inferred from homology"/>
<gene>
    <name evidence="1" type="primary">lptD</name>
    <name evidence="3" type="ORF">HK107_08100</name>
</gene>
<dbReference type="GO" id="GO:1990351">
    <property type="term" value="C:transporter complex"/>
    <property type="evidence" value="ECO:0007669"/>
    <property type="project" value="TreeGrafter"/>
</dbReference>
<reference evidence="3 4" key="1">
    <citation type="submission" date="2020-05" db="EMBL/GenBank/DDBJ databases">
        <title>Parvularcula mediterraneae sp. nov., isolated from polypropylene straw from shallow seawater of the seashore of Laganas in Zakynthos island, Greece.</title>
        <authorList>
            <person name="Szabo I."/>
            <person name="Al-Omari J."/>
            <person name="Rado J."/>
            <person name="Szerdahelyi G.S."/>
        </authorList>
    </citation>
    <scope>NUCLEOTIDE SEQUENCE [LARGE SCALE GENOMIC DNA]</scope>
    <source>
        <strain evidence="3 4">ZS-1/3</strain>
    </source>
</reference>
<comment type="caution">
    <text evidence="3">The sequence shown here is derived from an EMBL/GenBank/DDBJ whole genome shotgun (WGS) entry which is preliminary data.</text>
</comment>
<feature type="signal peptide" evidence="1">
    <location>
        <begin position="1"/>
        <end position="17"/>
    </location>
</feature>
<evidence type="ECO:0000259" key="2">
    <source>
        <dbReference type="Pfam" id="PF04453"/>
    </source>
</evidence>
<dbReference type="InterPro" id="IPR020889">
    <property type="entry name" value="LipoPS_assembly_LptD"/>
</dbReference>
<dbReference type="Pfam" id="PF04453">
    <property type="entry name" value="LptD"/>
    <property type="match status" value="1"/>
</dbReference>
<accession>A0A7Y3W5H5</accession>
<dbReference type="GO" id="GO:0009279">
    <property type="term" value="C:cell outer membrane"/>
    <property type="evidence" value="ECO:0007669"/>
    <property type="project" value="UniProtKB-SubCell"/>
</dbReference>
<name>A0A7Y3W5H5_9PROT</name>
<keyword evidence="4" id="KW-1185">Reference proteome</keyword>
<comment type="caution">
    <text evidence="1">Lacks conserved residue(s) required for the propagation of feature annotation.</text>
</comment>
<dbReference type="Proteomes" id="UP000536835">
    <property type="component" value="Unassembled WGS sequence"/>
</dbReference>
<dbReference type="InterPro" id="IPR007543">
    <property type="entry name" value="LptD_C"/>
</dbReference>
<sequence precursor="true">MLASLLFSLSAALTVQATELPPAQEDDVLLSAERVYREDENGKLIAEGDVRAASEERFVRADRVIYDPETGLVTAEGNVAVKDENGQLYFGDTVVLSKDLRNGIAEAFAAELAPNGTLGAASAIRRANGKNELRRAKFTLCEVCDEGLRADRPVWQLKARRVIQDEENKVLRFRDAFLEIFGVPLIYTPYAQLPDPSVERASGILPPEIGGSTRRGTEVELPYYFAISNYQDFTFSPRNFSDLGLLMKGEYRRNTHNSDLIIQAGVINPTNDLTEEGGDPDSTRWHWFSRYRRDLPMQWQLEADIDGVSDKGYSLIYDIAPEGELQEEINILRPDRLASNLSFSRNTEQSRTDLTGYLFQTLRLNEDQRFTAQALPRIRHDRFYKAPGGEITVGGSLLSLLREDGVDSFRGSAHLRYQGVKLTRSGHRFEAYGEVRGDHYAYRDADQGIQPCNVADRFYNTCRQFLPRDGQETEFQVSRFLPTIGAEWSYPLARIGENTSFIIEPRVQAVVSPTRSFRDDIFNEDSQFFQFDQITLFDYNKSTGLDLWEDGQRVNAGVSGTAALGSGLTVNGMIGNQFRREQSDAFDDEGGIGEVQSDYVGAVDIRIGKNLVLDNRFRIDDDTGAFRRLESLVSSRIGPLSANLNYLRVESDDFETNQILDEFLTVSAAWRVNKHLSIAARQAQNLDSGESTQTEFAVRLANRCAAVSIRYRFDNSTVAGFEQDEEILVKFDILGFN</sequence>
<dbReference type="PANTHER" id="PTHR30189:SF1">
    <property type="entry name" value="LPS-ASSEMBLY PROTEIN LPTD"/>
    <property type="match status" value="1"/>
</dbReference>
<feature type="domain" description="LptD C-terminal" evidence="2">
    <location>
        <begin position="283"/>
        <end position="675"/>
    </location>
</feature>
<keyword evidence="1" id="KW-0732">Signal</keyword>